<sequence length="63" mass="6808">MANDDQGAVWGTVTLAGVQMLDWKIEGGDEKATGTDLRGFFKAMAEQTDGKEAVLRVSFLVKC</sequence>
<reference evidence="1" key="1">
    <citation type="journal article" date="2014" name="Int. J. Syst. Evol. Microbiol.">
        <title>Complete genome sequence of Corynebacterium casei LMG S-19264T (=DSM 44701T), isolated from a smear-ripened cheese.</title>
        <authorList>
            <consortium name="US DOE Joint Genome Institute (JGI-PGF)"/>
            <person name="Walter F."/>
            <person name="Albersmeier A."/>
            <person name="Kalinowski J."/>
            <person name="Ruckert C."/>
        </authorList>
    </citation>
    <scope>NUCLEOTIDE SEQUENCE</scope>
    <source>
        <strain evidence="1">VKM B-2222</strain>
    </source>
</reference>
<gene>
    <name evidence="1" type="ORF">GCM10017635_26610</name>
</gene>
<evidence type="ECO:0000313" key="2">
    <source>
        <dbReference type="Proteomes" id="UP001143349"/>
    </source>
</evidence>
<dbReference type="RefSeq" id="WP_271180000.1">
    <property type="nucleotide sequence ID" value="NZ_BSFH01000061.1"/>
</dbReference>
<accession>A0AAD3P096</accession>
<dbReference type="EMBL" id="BSFH01000061">
    <property type="protein sequence ID" value="GLK65187.1"/>
    <property type="molecule type" value="Genomic_DNA"/>
</dbReference>
<protein>
    <submittedName>
        <fullName evidence="1">Uncharacterized protein</fullName>
    </submittedName>
</protein>
<comment type="caution">
    <text evidence="1">The sequence shown here is derived from an EMBL/GenBank/DDBJ whole genome shotgun (WGS) entry which is preliminary data.</text>
</comment>
<proteinExistence type="predicted"/>
<name>A0AAD3P096_9RHOB</name>
<dbReference type="Proteomes" id="UP001143349">
    <property type="component" value="Unassembled WGS sequence"/>
</dbReference>
<dbReference type="AlphaFoldDB" id="A0AAD3P096"/>
<evidence type="ECO:0000313" key="1">
    <source>
        <dbReference type="EMBL" id="GLK65187.1"/>
    </source>
</evidence>
<keyword evidence="2" id="KW-1185">Reference proteome</keyword>
<organism evidence="1 2">
    <name type="scientific">Paracoccus kondratievae</name>
    <dbReference type="NCBI Taxonomy" id="135740"/>
    <lineage>
        <taxon>Bacteria</taxon>
        <taxon>Pseudomonadati</taxon>
        <taxon>Pseudomonadota</taxon>
        <taxon>Alphaproteobacteria</taxon>
        <taxon>Rhodobacterales</taxon>
        <taxon>Paracoccaceae</taxon>
        <taxon>Paracoccus</taxon>
    </lineage>
</organism>
<reference evidence="1" key="2">
    <citation type="submission" date="2023-01" db="EMBL/GenBank/DDBJ databases">
        <authorList>
            <person name="Sun Q."/>
            <person name="Evtushenko L."/>
        </authorList>
    </citation>
    <scope>NUCLEOTIDE SEQUENCE</scope>
    <source>
        <strain evidence="1">VKM B-2222</strain>
    </source>
</reference>